<reference evidence="3" key="1">
    <citation type="submission" date="2020-06" db="EMBL/GenBank/DDBJ databases">
        <title>Draft genomic sequecing of Geomonas sp. Red745.</title>
        <authorList>
            <person name="Itoh H."/>
            <person name="Xu Z.X."/>
            <person name="Ushijima N."/>
            <person name="Masuda Y."/>
            <person name="Shiratori Y."/>
            <person name="Senoo K."/>
        </authorList>
    </citation>
    <scope>NUCLEOTIDE SEQUENCE [LARGE SCALE GENOMIC DNA]</scope>
    <source>
        <strain evidence="3">Red745</strain>
    </source>
</reference>
<name>A0A6V8N3U8_9BACT</name>
<comment type="caution">
    <text evidence="2">The sequence shown here is derived from an EMBL/GenBank/DDBJ whole genome shotgun (WGS) entry which is preliminary data.</text>
</comment>
<dbReference type="Proteomes" id="UP000587586">
    <property type="component" value="Unassembled WGS sequence"/>
</dbReference>
<gene>
    <name evidence="2" type="ORF">GMLC_02330</name>
</gene>
<feature type="signal peptide" evidence="1">
    <location>
        <begin position="1"/>
        <end position="25"/>
    </location>
</feature>
<evidence type="ECO:0008006" key="4">
    <source>
        <dbReference type="Google" id="ProtNLM"/>
    </source>
</evidence>
<proteinExistence type="predicted"/>
<accession>A0A6V8N3U8</accession>
<evidence type="ECO:0000256" key="1">
    <source>
        <dbReference type="SAM" id="SignalP"/>
    </source>
</evidence>
<dbReference type="EMBL" id="BLXZ01000001">
    <property type="protein sequence ID" value="GFO66654.1"/>
    <property type="molecule type" value="Genomic_DNA"/>
</dbReference>
<evidence type="ECO:0000313" key="2">
    <source>
        <dbReference type="EMBL" id="GFO66654.1"/>
    </source>
</evidence>
<dbReference type="RefSeq" id="WP_183359192.1">
    <property type="nucleotide sequence ID" value="NZ_BLXZ01000001.1"/>
</dbReference>
<evidence type="ECO:0000313" key="3">
    <source>
        <dbReference type="Proteomes" id="UP000587586"/>
    </source>
</evidence>
<keyword evidence="1" id="KW-0732">Signal</keyword>
<keyword evidence="3" id="KW-1185">Reference proteome</keyword>
<protein>
    <recommendedName>
        <fullName evidence="4">Glycosyltransferase</fullName>
    </recommendedName>
</protein>
<sequence>MLRHALKSVLMLSALVVVAVAPALAKDKGKVASESPKLVETRQVLHDLWAGHIFWVRNVAYSTRVGDTAAAKVAEENVVKNARAIADAVVPFYGKPAADKLFGLLAGHYGAIKEYLTASYAGSQAGKDAAVNRIKGNATEIASFLSKANPKNWPQETLEGLLYAHGAHHMQQIDAFAAKDYASEARTWEMMKDHMYMIADALAGGLAKQFPKKF</sequence>
<dbReference type="AlphaFoldDB" id="A0A6V8N3U8"/>
<feature type="chain" id="PRO_5028054713" description="Glycosyltransferase" evidence="1">
    <location>
        <begin position="26"/>
        <end position="214"/>
    </location>
</feature>
<organism evidence="2 3">
    <name type="scientific">Geomonas limicola</name>
    <dbReference type="NCBI Taxonomy" id="2740186"/>
    <lineage>
        <taxon>Bacteria</taxon>
        <taxon>Pseudomonadati</taxon>
        <taxon>Thermodesulfobacteriota</taxon>
        <taxon>Desulfuromonadia</taxon>
        <taxon>Geobacterales</taxon>
        <taxon>Geobacteraceae</taxon>
        <taxon>Geomonas</taxon>
    </lineage>
</organism>